<dbReference type="InterPro" id="IPR001005">
    <property type="entry name" value="SANT/Myb"/>
</dbReference>
<evidence type="ECO:0000256" key="5">
    <source>
        <dbReference type="ARBA" id="ARBA00023242"/>
    </source>
</evidence>
<dbReference type="GO" id="GO:0042796">
    <property type="term" value="P:snRNA transcription by RNA polymerase III"/>
    <property type="evidence" value="ECO:0007669"/>
    <property type="project" value="TreeGrafter"/>
</dbReference>
<organism evidence="9 10">
    <name type="scientific">Anaeramoeba flamelloides</name>
    <dbReference type="NCBI Taxonomy" id="1746091"/>
    <lineage>
        <taxon>Eukaryota</taxon>
        <taxon>Metamonada</taxon>
        <taxon>Anaeramoebidae</taxon>
        <taxon>Anaeramoeba</taxon>
    </lineage>
</organism>
<dbReference type="Pfam" id="PF00249">
    <property type="entry name" value="Myb_DNA-binding"/>
    <property type="match status" value="1"/>
</dbReference>
<dbReference type="FunFam" id="1.10.10.60:FF:000010">
    <property type="entry name" value="Transcriptional activator Myb isoform A"/>
    <property type="match status" value="1"/>
</dbReference>
<feature type="compositionally biased region" description="Basic and acidic residues" evidence="6">
    <location>
        <begin position="249"/>
        <end position="262"/>
    </location>
</feature>
<dbReference type="PROSITE" id="PS50090">
    <property type="entry name" value="MYB_LIKE"/>
    <property type="match status" value="3"/>
</dbReference>
<dbReference type="EMBL" id="JANTQA010000012">
    <property type="protein sequence ID" value="KAJ3450568.1"/>
    <property type="molecule type" value="Genomic_DNA"/>
</dbReference>
<evidence type="ECO:0000256" key="2">
    <source>
        <dbReference type="ARBA" id="ARBA00023015"/>
    </source>
</evidence>
<dbReference type="GO" id="GO:0042795">
    <property type="term" value="P:snRNA transcription by RNA polymerase II"/>
    <property type="evidence" value="ECO:0007669"/>
    <property type="project" value="TreeGrafter"/>
</dbReference>
<name>A0AAV8A9P8_9EUKA</name>
<evidence type="ECO:0000256" key="3">
    <source>
        <dbReference type="ARBA" id="ARBA00023125"/>
    </source>
</evidence>
<evidence type="ECO:0000313" key="9">
    <source>
        <dbReference type="EMBL" id="KAJ3450568.1"/>
    </source>
</evidence>
<sequence>MAQRKNLKNSIWSAQEDDILSRAVRKHRHKNWESIANYFEDKDSTQCLHRWSKVLNPKLKKGKWSDEEDQRLVKMVEKYGSSSWSKVASHIKNRSSKQCRERWKNQLDPTIKREPWSKEEDQILTDLFQNLGPKWSQMRKHLPGRPDNQIKNRWNSTLKRIIEQRENSNSKPKKKRGRPFGSKNKKINQEGKLITKTLIIKSYGKVIYKGCNAPEQKIANQIQSNKNEKEKVKEKETETNNQPTKSKKEKQNLPRSERRIINKIENFQLSTQNKKNQFPTNLKKHNPRKPTKPKPSFPKSCAQQKTINGINCDLQKNIVSDLHYFIANSNRTPTNTPSKFSNFVSSLSNKDNQKQTENIKTPSFHFKKTTKIIYSTPKKTPKSRFNPKAMVGSENRKRKYIESTEDETGFEKFDMENSTELFSTPQKVRRVQETSMDDKYLNNQEKDQNGDFRKSKYSPIKANSHMGLAHEDSQKRTNLPIFNDNFDTATHQDTDKIHQEFLSKLNSNNYEINFNSKPPDTHEVTNQIHGNNHDPHTKQMKKLDHNFHHFISSCQANSQLPKNNIILSQK</sequence>
<feature type="compositionally biased region" description="Basic residues" evidence="6">
    <location>
        <begin position="171"/>
        <end position="186"/>
    </location>
</feature>
<protein>
    <submittedName>
        <fullName evidence="9">Homeodomain-like protein-related</fullName>
    </submittedName>
</protein>
<feature type="domain" description="HTH myb-type" evidence="8">
    <location>
        <begin position="112"/>
        <end position="162"/>
    </location>
</feature>
<feature type="compositionally biased region" description="Basic and acidic residues" evidence="6">
    <location>
        <begin position="430"/>
        <end position="454"/>
    </location>
</feature>
<keyword evidence="5" id="KW-0539">Nucleus</keyword>
<dbReference type="PANTHER" id="PTHR46621:SF1">
    <property type="entry name" value="SNRNA-ACTIVATING PROTEIN COMPLEX SUBUNIT 4"/>
    <property type="match status" value="1"/>
</dbReference>
<dbReference type="AlphaFoldDB" id="A0AAV8A9P8"/>
<keyword evidence="9" id="KW-0371">Homeobox</keyword>
<dbReference type="InterPro" id="IPR051575">
    <property type="entry name" value="Myb-like_DNA-bd"/>
</dbReference>
<keyword evidence="1" id="KW-0677">Repeat</keyword>
<accession>A0AAV8A9P8</accession>
<evidence type="ECO:0000313" key="10">
    <source>
        <dbReference type="Proteomes" id="UP001146793"/>
    </source>
</evidence>
<feature type="domain" description="HTH myb-type" evidence="8">
    <location>
        <begin position="56"/>
        <end position="111"/>
    </location>
</feature>
<feature type="compositionally biased region" description="Polar residues" evidence="6">
    <location>
        <begin position="417"/>
        <end position="426"/>
    </location>
</feature>
<feature type="domain" description="Myb-like" evidence="7">
    <location>
        <begin position="108"/>
        <end position="158"/>
    </location>
</feature>
<feature type="compositionally biased region" description="Basic and acidic residues" evidence="6">
    <location>
        <begin position="226"/>
        <end position="238"/>
    </location>
</feature>
<reference evidence="9" key="1">
    <citation type="submission" date="2022-08" db="EMBL/GenBank/DDBJ databases">
        <title>Novel sulphate-reducing endosymbionts in the free-living metamonad Anaeramoeba.</title>
        <authorList>
            <person name="Jerlstrom-Hultqvist J."/>
            <person name="Cepicka I."/>
            <person name="Gallot-Lavallee L."/>
            <person name="Salas-Leiva D."/>
            <person name="Curtis B.A."/>
            <person name="Zahonova K."/>
            <person name="Pipaliya S."/>
            <person name="Dacks J."/>
            <person name="Roger A.J."/>
        </authorList>
    </citation>
    <scope>NUCLEOTIDE SEQUENCE</scope>
    <source>
        <strain evidence="9">Busselton2</strain>
    </source>
</reference>
<dbReference type="Proteomes" id="UP001146793">
    <property type="component" value="Unassembled WGS sequence"/>
</dbReference>
<dbReference type="CDD" id="cd00167">
    <property type="entry name" value="SANT"/>
    <property type="match status" value="3"/>
</dbReference>
<dbReference type="GO" id="GO:0001006">
    <property type="term" value="F:RNA polymerase III type 3 promoter sequence-specific DNA binding"/>
    <property type="evidence" value="ECO:0007669"/>
    <property type="project" value="TreeGrafter"/>
</dbReference>
<dbReference type="SUPFAM" id="SSF46689">
    <property type="entry name" value="Homeodomain-like"/>
    <property type="match status" value="2"/>
</dbReference>
<evidence type="ECO:0000259" key="7">
    <source>
        <dbReference type="PROSITE" id="PS50090"/>
    </source>
</evidence>
<dbReference type="InterPro" id="IPR009057">
    <property type="entry name" value="Homeodomain-like_sf"/>
</dbReference>
<dbReference type="InterPro" id="IPR017930">
    <property type="entry name" value="Myb_dom"/>
</dbReference>
<keyword evidence="2" id="KW-0805">Transcription regulation</keyword>
<feature type="domain" description="Myb-like" evidence="7">
    <location>
        <begin position="56"/>
        <end position="107"/>
    </location>
</feature>
<feature type="compositionally biased region" description="Basic residues" evidence="6">
    <location>
        <begin position="282"/>
        <end position="292"/>
    </location>
</feature>
<evidence type="ECO:0000256" key="1">
    <source>
        <dbReference type="ARBA" id="ARBA00022737"/>
    </source>
</evidence>
<feature type="region of interest" description="Disordered" evidence="6">
    <location>
        <begin position="219"/>
        <end position="301"/>
    </location>
</feature>
<dbReference type="GO" id="GO:0019185">
    <property type="term" value="C:snRNA-activating protein complex"/>
    <property type="evidence" value="ECO:0007669"/>
    <property type="project" value="TreeGrafter"/>
</dbReference>
<gene>
    <name evidence="9" type="ORF">M0812_06751</name>
</gene>
<feature type="domain" description="Myb-like" evidence="7">
    <location>
        <begin position="4"/>
        <end position="55"/>
    </location>
</feature>
<keyword evidence="3 9" id="KW-0238">DNA-binding</keyword>
<dbReference type="Gene3D" id="1.10.10.60">
    <property type="entry name" value="Homeodomain-like"/>
    <property type="match status" value="3"/>
</dbReference>
<keyword evidence="4" id="KW-0804">Transcription</keyword>
<dbReference type="PANTHER" id="PTHR46621">
    <property type="entry name" value="SNRNA-ACTIVATING PROTEIN COMPLEX SUBUNIT 4"/>
    <property type="match status" value="1"/>
</dbReference>
<proteinExistence type="predicted"/>
<feature type="compositionally biased region" description="Polar residues" evidence="6">
    <location>
        <begin position="265"/>
        <end position="280"/>
    </location>
</feature>
<evidence type="ECO:0000256" key="4">
    <source>
        <dbReference type="ARBA" id="ARBA00023163"/>
    </source>
</evidence>
<evidence type="ECO:0000256" key="6">
    <source>
        <dbReference type="SAM" id="MobiDB-lite"/>
    </source>
</evidence>
<dbReference type="SMART" id="SM00717">
    <property type="entry name" value="SANT"/>
    <property type="match status" value="3"/>
</dbReference>
<dbReference type="PROSITE" id="PS51294">
    <property type="entry name" value="HTH_MYB"/>
    <property type="match status" value="3"/>
</dbReference>
<feature type="region of interest" description="Disordered" evidence="6">
    <location>
        <begin position="417"/>
        <end position="458"/>
    </location>
</feature>
<feature type="region of interest" description="Disordered" evidence="6">
    <location>
        <begin position="162"/>
        <end position="188"/>
    </location>
</feature>
<feature type="domain" description="HTH myb-type" evidence="8">
    <location>
        <begin position="4"/>
        <end position="55"/>
    </location>
</feature>
<comment type="caution">
    <text evidence="9">The sequence shown here is derived from an EMBL/GenBank/DDBJ whole genome shotgun (WGS) entry which is preliminary data.</text>
</comment>
<evidence type="ECO:0000259" key="8">
    <source>
        <dbReference type="PROSITE" id="PS51294"/>
    </source>
</evidence>
<dbReference type="Pfam" id="PF13921">
    <property type="entry name" value="Myb_DNA-bind_6"/>
    <property type="match status" value="1"/>
</dbReference>
<dbReference type="GO" id="GO:0000978">
    <property type="term" value="F:RNA polymerase II cis-regulatory region sequence-specific DNA binding"/>
    <property type="evidence" value="ECO:0007669"/>
    <property type="project" value="TreeGrafter"/>
</dbReference>